<dbReference type="Proteomes" id="UP000770015">
    <property type="component" value="Unassembled WGS sequence"/>
</dbReference>
<reference evidence="4" key="1">
    <citation type="journal article" date="2021" name="Nat. Commun.">
        <title>Genetic determinants of endophytism in the Arabidopsis root mycobiome.</title>
        <authorList>
            <person name="Mesny F."/>
            <person name="Miyauchi S."/>
            <person name="Thiergart T."/>
            <person name="Pickel B."/>
            <person name="Atanasova L."/>
            <person name="Karlsson M."/>
            <person name="Huettel B."/>
            <person name="Barry K.W."/>
            <person name="Haridas S."/>
            <person name="Chen C."/>
            <person name="Bauer D."/>
            <person name="Andreopoulos W."/>
            <person name="Pangilinan J."/>
            <person name="LaButti K."/>
            <person name="Riley R."/>
            <person name="Lipzen A."/>
            <person name="Clum A."/>
            <person name="Drula E."/>
            <person name="Henrissat B."/>
            <person name="Kohler A."/>
            <person name="Grigoriev I.V."/>
            <person name="Martin F.M."/>
            <person name="Hacquard S."/>
        </authorList>
    </citation>
    <scope>NUCLEOTIDE SEQUENCE</scope>
    <source>
        <strain evidence="4">MPI-SDFR-AT-0117</strain>
    </source>
</reference>
<dbReference type="PANTHER" id="PTHR47706">
    <property type="entry name" value="NMRA-LIKE FAMILY PROTEIN"/>
    <property type="match status" value="1"/>
</dbReference>
<evidence type="ECO:0000313" key="4">
    <source>
        <dbReference type="EMBL" id="KAH6683633.1"/>
    </source>
</evidence>
<keyword evidence="3" id="KW-0560">Oxidoreductase</keyword>
<dbReference type="AlphaFoldDB" id="A0A9P8V924"/>
<proteinExistence type="inferred from homology"/>
<evidence type="ECO:0000256" key="3">
    <source>
        <dbReference type="ARBA" id="ARBA00023002"/>
    </source>
</evidence>
<protein>
    <recommendedName>
        <fullName evidence="6">NmrA-like domain-containing protein</fullName>
    </recommendedName>
</protein>
<keyword evidence="2" id="KW-0521">NADP</keyword>
<keyword evidence="5" id="KW-1185">Reference proteome</keyword>
<feature type="non-terminal residue" evidence="4">
    <location>
        <position position="193"/>
    </location>
</feature>
<organism evidence="4 5">
    <name type="scientific">Plectosphaerella plurivora</name>
    <dbReference type="NCBI Taxonomy" id="936078"/>
    <lineage>
        <taxon>Eukaryota</taxon>
        <taxon>Fungi</taxon>
        <taxon>Dikarya</taxon>
        <taxon>Ascomycota</taxon>
        <taxon>Pezizomycotina</taxon>
        <taxon>Sordariomycetes</taxon>
        <taxon>Hypocreomycetidae</taxon>
        <taxon>Glomerellales</taxon>
        <taxon>Plectosphaerellaceae</taxon>
        <taxon>Plectosphaerella</taxon>
    </lineage>
</organism>
<sequence>MAGEYTAALTGAVDAIKKAGLTYTRVMNGIFMDYFGLPHVSSHLRPFAWALDIPGRRAAIPGTGDDLISITYSKDVARFVAALVGEDEWPEYSLISGSDASLNQIVALVEKALGAKLDVVHDSVEDLKAGKATDLFPGAETYGGADTVAMAAYLGLTVAEGKMVLPKEGRLNDRFPDIKPKSIEDLVAEAWTC</sequence>
<dbReference type="Gene3D" id="3.40.50.720">
    <property type="entry name" value="NAD(P)-binding Rossmann-like Domain"/>
    <property type="match status" value="1"/>
</dbReference>
<gene>
    <name evidence="4" type="ORF">F5X68DRAFT_210903</name>
</gene>
<evidence type="ECO:0000256" key="2">
    <source>
        <dbReference type="ARBA" id="ARBA00022857"/>
    </source>
</evidence>
<dbReference type="InterPro" id="IPR051609">
    <property type="entry name" value="NmrA/Isoflavone_reductase-like"/>
</dbReference>
<dbReference type="InterPro" id="IPR036291">
    <property type="entry name" value="NAD(P)-bd_dom_sf"/>
</dbReference>
<dbReference type="PANTHER" id="PTHR47706:SF4">
    <property type="entry name" value="NMRA-LIKE DOMAIN-CONTAINING PROTEIN"/>
    <property type="match status" value="1"/>
</dbReference>
<dbReference type="EMBL" id="JAGSXJ010000017">
    <property type="protein sequence ID" value="KAH6683633.1"/>
    <property type="molecule type" value="Genomic_DNA"/>
</dbReference>
<name>A0A9P8V924_9PEZI</name>
<evidence type="ECO:0000313" key="5">
    <source>
        <dbReference type="Proteomes" id="UP000770015"/>
    </source>
</evidence>
<evidence type="ECO:0008006" key="6">
    <source>
        <dbReference type="Google" id="ProtNLM"/>
    </source>
</evidence>
<accession>A0A9P8V924</accession>
<evidence type="ECO:0000256" key="1">
    <source>
        <dbReference type="ARBA" id="ARBA00005725"/>
    </source>
</evidence>
<dbReference type="Gene3D" id="3.90.25.10">
    <property type="entry name" value="UDP-galactose 4-epimerase, domain 1"/>
    <property type="match status" value="1"/>
</dbReference>
<dbReference type="OrthoDB" id="10000533at2759"/>
<comment type="similarity">
    <text evidence="1">Belongs to the NmrA-type oxidoreductase family. Isoflavone reductase subfamily.</text>
</comment>
<dbReference type="SUPFAM" id="SSF51735">
    <property type="entry name" value="NAD(P)-binding Rossmann-fold domains"/>
    <property type="match status" value="1"/>
</dbReference>
<comment type="caution">
    <text evidence="4">The sequence shown here is derived from an EMBL/GenBank/DDBJ whole genome shotgun (WGS) entry which is preliminary data.</text>
</comment>
<dbReference type="GO" id="GO:0016491">
    <property type="term" value="F:oxidoreductase activity"/>
    <property type="evidence" value="ECO:0007669"/>
    <property type="project" value="UniProtKB-KW"/>
</dbReference>